<evidence type="ECO:0000313" key="3">
    <source>
        <dbReference type="Proteomes" id="UP000829925"/>
    </source>
</evidence>
<keyword evidence="3" id="KW-1185">Reference proteome</keyword>
<dbReference type="AlphaFoldDB" id="A0A8T9T3R9"/>
<evidence type="ECO:0000256" key="1">
    <source>
        <dbReference type="SAM" id="Phobius"/>
    </source>
</evidence>
<dbReference type="EMBL" id="CP095053">
    <property type="protein sequence ID" value="UOR06756.1"/>
    <property type="molecule type" value="Genomic_DNA"/>
</dbReference>
<evidence type="ECO:0000313" key="2">
    <source>
        <dbReference type="EMBL" id="UOR06756.1"/>
    </source>
</evidence>
<gene>
    <name evidence="2" type="ORF">MUN82_06555</name>
</gene>
<feature type="transmembrane region" description="Helical" evidence="1">
    <location>
        <begin position="91"/>
        <end position="111"/>
    </location>
</feature>
<feature type="transmembrane region" description="Helical" evidence="1">
    <location>
        <begin position="118"/>
        <end position="136"/>
    </location>
</feature>
<dbReference type="Proteomes" id="UP000829925">
    <property type="component" value="Chromosome"/>
</dbReference>
<keyword evidence="1" id="KW-1133">Transmembrane helix</keyword>
<sequence length="167" mass="18660">MKDTYSRPNQLSLGSKAILVLTGICLLPFLRLAFFAHAYLDDFIFPIMVRQQGVWEHTMHMYNVWQGRFSASLITALHPLAWGDLHAVKPFAFGFILLFTSVVFFASNSLLEGSTVPISKRLAAGGLVLSISLVMLPNPVEAFFLAPFRLVLYGWLRVLLTAARCGR</sequence>
<keyword evidence="1" id="KW-0472">Membrane</keyword>
<accession>A0A8T9T3R9</accession>
<proteinExistence type="predicted"/>
<protein>
    <submittedName>
        <fullName evidence="2">Uncharacterized protein</fullName>
    </submittedName>
</protein>
<dbReference type="KEGG" id="haei:MUN82_06555"/>
<dbReference type="RefSeq" id="WP_245095986.1">
    <property type="nucleotide sequence ID" value="NZ_CP095053.1"/>
</dbReference>
<reference evidence="2 3" key="1">
    <citation type="submission" date="2022-04" db="EMBL/GenBank/DDBJ databases">
        <title>Hymenobacter sp. isolated from the air.</title>
        <authorList>
            <person name="Won M."/>
            <person name="Lee C.-M."/>
            <person name="Woen H.-Y."/>
            <person name="Kwon S.-W."/>
        </authorList>
    </citation>
    <scope>NUCLEOTIDE SEQUENCE [LARGE SCALE GENOMIC DNA]</scope>
    <source>
        <strain evidence="3">5413 J-13</strain>
    </source>
</reference>
<keyword evidence="1" id="KW-0812">Transmembrane</keyword>
<organism evidence="2 3">
    <name type="scientific">Hymenobacter aerilatus</name>
    <dbReference type="NCBI Taxonomy" id="2932251"/>
    <lineage>
        <taxon>Bacteria</taxon>
        <taxon>Pseudomonadati</taxon>
        <taxon>Bacteroidota</taxon>
        <taxon>Cytophagia</taxon>
        <taxon>Cytophagales</taxon>
        <taxon>Hymenobacteraceae</taxon>
        <taxon>Hymenobacter</taxon>
    </lineage>
</organism>
<feature type="transmembrane region" description="Helical" evidence="1">
    <location>
        <begin position="17"/>
        <end position="40"/>
    </location>
</feature>
<name>A0A8T9T3R9_9BACT</name>